<dbReference type="AlphaFoldDB" id="A0A1X0SGF0"/>
<evidence type="ECO:0000313" key="3">
    <source>
        <dbReference type="Proteomes" id="UP000242381"/>
    </source>
</evidence>
<proteinExistence type="predicted"/>
<accession>A0A1X0SGF0</accession>
<sequence length="63" mass="7230">MFVNTSTLSFKIAIYFNEVSIYIDRIFLSSLLIYLLLPFAVIFLCEMCQNQPGLQCASILVIF</sequence>
<keyword evidence="1" id="KW-1133">Transmembrane helix</keyword>
<dbReference type="Proteomes" id="UP000242381">
    <property type="component" value="Unassembled WGS sequence"/>
</dbReference>
<keyword evidence="1" id="KW-0812">Transmembrane</keyword>
<feature type="transmembrane region" description="Helical" evidence="1">
    <location>
        <begin position="26"/>
        <end position="45"/>
    </location>
</feature>
<evidence type="ECO:0000256" key="1">
    <source>
        <dbReference type="SAM" id="Phobius"/>
    </source>
</evidence>
<protein>
    <submittedName>
        <fullName evidence="2">Uncharacterized protein</fullName>
    </submittedName>
</protein>
<name>A0A1X0SGF0_RHIZD</name>
<evidence type="ECO:0000313" key="2">
    <source>
        <dbReference type="EMBL" id="ORE23376.1"/>
    </source>
</evidence>
<keyword evidence="1" id="KW-0472">Membrane</keyword>
<reference evidence="2 3" key="1">
    <citation type="journal article" date="2016" name="Proc. Natl. Acad. Sci. U.S.A.">
        <title>Lipid metabolic changes in an early divergent fungus govern the establishment of a mutualistic symbiosis with endobacteria.</title>
        <authorList>
            <person name="Lastovetsky O.A."/>
            <person name="Gaspar M.L."/>
            <person name="Mondo S.J."/>
            <person name="LaButti K.M."/>
            <person name="Sandor L."/>
            <person name="Grigoriev I.V."/>
            <person name="Henry S.A."/>
            <person name="Pawlowska T.E."/>
        </authorList>
    </citation>
    <scope>NUCLEOTIDE SEQUENCE [LARGE SCALE GENOMIC DNA]</scope>
    <source>
        <strain evidence="2 3">ATCC 11559</strain>
    </source>
</reference>
<gene>
    <name evidence="2" type="ORF">BCV71DRAFT_181</name>
</gene>
<dbReference type="EMBL" id="KV921258">
    <property type="protein sequence ID" value="ORE23376.1"/>
    <property type="molecule type" value="Genomic_DNA"/>
</dbReference>
<organism evidence="2 3">
    <name type="scientific">Rhizopus microsporus</name>
    <dbReference type="NCBI Taxonomy" id="58291"/>
    <lineage>
        <taxon>Eukaryota</taxon>
        <taxon>Fungi</taxon>
        <taxon>Fungi incertae sedis</taxon>
        <taxon>Mucoromycota</taxon>
        <taxon>Mucoromycotina</taxon>
        <taxon>Mucoromycetes</taxon>
        <taxon>Mucorales</taxon>
        <taxon>Mucorineae</taxon>
        <taxon>Rhizopodaceae</taxon>
        <taxon>Rhizopus</taxon>
    </lineage>
</organism>